<comment type="caution">
    <text evidence="3">The sequence shown here is derived from an EMBL/GenBank/DDBJ whole genome shotgun (WGS) entry which is preliminary data.</text>
</comment>
<keyword evidence="2" id="KW-0472">Membrane</keyword>
<protein>
    <recommendedName>
        <fullName evidence="5">DUF4386 domain-containing protein</fullName>
    </recommendedName>
</protein>
<evidence type="ECO:0000313" key="3">
    <source>
        <dbReference type="EMBL" id="EFV14116.2"/>
    </source>
</evidence>
<accession>E5XNK4</accession>
<dbReference type="EMBL" id="ACZI02000003">
    <property type="protein sequence ID" value="EFV14116.2"/>
    <property type="molecule type" value="Genomic_DNA"/>
</dbReference>
<dbReference type="HOGENOM" id="CLU_1165089_0_0_11"/>
<evidence type="ECO:0008006" key="5">
    <source>
        <dbReference type="Google" id="ProtNLM"/>
    </source>
</evidence>
<feature type="transmembrane region" description="Helical" evidence="2">
    <location>
        <begin position="175"/>
        <end position="192"/>
    </location>
</feature>
<feature type="region of interest" description="Disordered" evidence="1">
    <location>
        <begin position="7"/>
        <end position="29"/>
    </location>
</feature>
<dbReference type="STRING" id="679197.HMPREF9336_01033"/>
<keyword evidence="4" id="KW-1185">Reference proteome</keyword>
<dbReference type="eggNOG" id="ENOG5032RW8">
    <property type="taxonomic scope" value="Bacteria"/>
</dbReference>
<feature type="transmembrane region" description="Helical" evidence="2">
    <location>
        <begin position="230"/>
        <end position="251"/>
    </location>
</feature>
<evidence type="ECO:0000256" key="1">
    <source>
        <dbReference type="SAM" id="MobiDB-lite"/>
    </source>
</evidence>
<gene>
    <name evidence="3" type="ORF">HMPREF9336_01033</name>
</gene>
<reference evidence="3 4" key="1">
    <citation type="journal article" date="2011" name="Stand. Genomic Sci.">
        <title>High quality draft genome sequence of Segniliparus rugosus CDC 945(T)= (ATCC BAA-974(T)).</title>
        <authorList>
            <person name="Earl A.M."/>
            <person name="Desjardins C.A."/>
            <person name="Fitzgerald M.G."/>
            <person name="Arachchi H.M."/>
            <person name="Zeng Q."/>
            <person name="Mehta T."/>
            <person name="Griggs A."/>
            <person name="Birren B.W."/>
            <person name="Toney N.C."/>
            <person name="Carr J."/>
            <person name="Posey J."/>
            <person name="Butler W.R."/>
        </authorList>
    </citation>
    <scope>NUCLEOTIDE SEQUENCE [LARGE SCALE GENOMIC DNA]</scope>
    <source>
        <strain evidence="4">ATCC BAA-974 / DSM 45345 / CCUG 50838 / CIP 108380 / JCM 13579 / CDC 945</strain>
    </source>
</reference>
<proteinExistence type="predicted"/>
<dbReference type="Proteomes" id="UP000004816">
    <property type="component" value="Unassembled WGS sequence"/>
</dbReference>
<feature type="transmembrane region" description="Helical" evidence="2">
    <location>
        <begin position="82"/>
        <end position="108"/>
    </location>
</feature>
<feature type="transmembrane region" description="Helical" evidence="2">
    <location>
        <begin position="120"/>
        <end position="142"/>
    </location>
</feature>
<sequence>MMVLMRESFPVDSPAPGQSPATSRPVDGSDPGAGWQLAGWTAIVAAALAWLTVAATAIASGFDLKTFFEPGEALAMSAASARWFRVGMLADCFSFYLPFLIIGGYLWGRLRPRSGALMDMAALSIVVYVLLGVTGASSQFAALGPMIEAHRSTDAAVRTGVEHVWLALVYSTQRGLWWFEGPVMAFWAFAIVPQLRRSRFKSWWLLGLVGALYAAYFAVEAAGAREVADVLLAAAGAVVPLWLLFFGIEVLRRKAGGDGGA</sequence>
<dbReference type="AlphaFoldDB" id="E5XNK4"/>
<keyword evidence="2" id="KW-1133">Transmembrane helix</keyword>
<evidence type="ECO:0000256" key="2">
    <source>
        <dbReference type="SAM" id="Phobius"/>
    </source>
</evidence>
<feature type="transmembrane region" description="Helical" evidence="2">
    <location>
        <begin position="204"/>
        <end position="224"/>
    </location>
</feature>
<feature type="transmembrane region" description="Helical" evidence="2">
    <location>
        <begin position="37"/>
        <end position="62"/>
    </location>
</feature>
<keyword evidence="2" id="KW-0812">Transmembrane</keyword>
<name>E5XNK4_SEGRC</name>
<organism evidence="3 4">
    <name type="scientific">Segniliparus rugosus (strain ATCC BAA-974 / DSM 45345 / CCUG 50838 / CIP 108380 / JCM 13579 / CDC 945)</name>
    <dbReference type="NCBI Taxonomy" id="679197"/>
    <lineage>
        <taxon>Bacteria</taxon>
        <taxon>Bacillati</taxon>
        <taxon>Actinomycetota</taxon>
        <taxon>Actinomycetes</taxon>
        <taxon>Mycobacteriales</taxon>
        <taxon>Segniliparaceae</taxon>
        <taxon>Segniliparus</taxon>
    </lineage>
</organism>
<evidence type="ECO:0000313" key="4">
    <source>
        <dbReference type="Proteomes" id="UP000004816"/>
    </source>
</evidence>